<keyword evidence="4" id="KW-0238">DNA-binding</keyword>
<organism evidence="7">
    <name type="scientific">Solibacter usitatus (strain Ellin6076)</name>
    <dbReference type="NCBI Taxonomy" id="234267"/>
    <lineage>
        <taxon>Bacteria</taxon>
        <taxon>Pseudomonadati</taxon>
        <taxon>Acidobacteriota</taxon>
        <taxon>Terriglobia</taxon>
        <taxon>Bryobacterales</taxon>
        <taxon>Solibacteraceae</taxon>
        <taxon>Candidatus Solibacter</taxon>
    </lineage>
</organism>
<dbReference type="GO" id="GO:0003677">
    <property type="term" value="F:DNA binding"/>
    <property type="evidence" value="ECO:0007669"/>
    <property type="project" value="UniProtKB-KW"/>
</dbReference>
<dbReference type="OrthoDB" id="9803470at2"/>
<dbReference type="InterPro" id="IPR007627">
    <property type="entry name" value="RNA_pol_sigma70_r2"/>
</dbReference>
<evidence type="ECO:0000313" key="7">
    <source>
        <dbReference type="EMBL" id="ABJ84428.1"/>
    </source>
</evidence>
<dbReference type="GO" id="GO:0016987">
    <property type="term" value="F:sigma factor activity"/>
    <property type="evidence" value="ECO:0007669"/>
    <property type="project" value="UniProtKB-KW"/>
</dbReference>
<dbReference type="PANTHER" id="PTHR43133">
    <property type="entry name" value="RNA POLYMERASE ECF-TYPE SIGMA FACTO"/>
    <property type="match status" value="1"/>
</dbReference>
<dbReference type="GO" id="GO:0006352">
    <property type="term" value="P:DNA-templated transcription initiation"/>
    <property type="evidence" value="ECO:0007669"/>
    <property type="project" value="InterPro"/>
</dbReference>
<reference evidence="7" key="1">
    <citation type="submission" date="2006-10" db="EMBL/GenBank/DDBJ databases">
        <title>Complete sequence of Solibacter usitatus Ellin6076.</title>
        <authorList>
            <consortium name="US DOE Joint Genome Institute"/>
            <person name="Copeland A."/>
            <person name="Lucas S."/>
            <person name="Lapidus A."/>
            <person name="Barry K."/>
            <person name="Detter J.C."/>
            <person name="Glavina del Rio T."/>
            <person name="Hammon N."/>
            <person name="Israni S."/>
            <person name="Dalin E."/>
            <person name="Tice H."/>
            <person name="Pitluck S."/>
            <person name="Thompson L.S."/>
            <person name="Brettin T."/>
            <person name="Bruce D."/>
            <person name="Han C."/>
            <person name="Tapia R."/>
            <person name="Gilna P."/>
            <person name="Schmutz J."/>
            <person name="Larimer F."/>
            <person name="Land M."/>
            <person name="Hauser L."/>
            <person name="Kyrpides N."/>
            <person name="Mikhailova N."/>
            <person name="Janssen P.H."/>
            <person name="Kuske C.R."/>
            <person name="Richardson P."/>
        </authorList>
    </citation>
    <scope>NUCLEOTIDE SEQUENCE</scope>
    <source>
        <strain evidence="7">Ellin6076</strain>
    </source>
</reference>
<dbReference type="InterPro" id="IPR036388">
    <property type="entry name" value="WH-like_DNA-bd_sf"/>
</dbReference>
<dbReference type="HOGENOM" id="CLU_047691_5_1_0"/>
<evidence type="ECO:0000256" key="5">
    <source>
        <dbReference type="ARBA" id="ARBA00023163"/>
    </source>
</evidence>
<keyword evidence="2" id="KW-0805">Transcription regulation</keyword>
<dbReference type="InterPro" id="IPR039425">
    <property type="entry name" value="RNA_pol_sigma-70-like"/>
</dbReference>
<dbReference type="InterPro" id="IPR013325">
    <property type="entry name" value="RNA_pol_sigma_r2"/>
</dbReference>
<keyword evidence="5" id="KW-0804">Transcription</keyword>
<dbReference type="InParanoid" id="Q021G1"/>
<dbReference type="NCBIfam" id="TIGR02937">
    <property type="entry name" value="sigma70-ECF"/>
    <property type="match status" value="1"/>
</dbReference>
<evidence type="ECO:0000256" key="2">
    <source>
        <dbReference type="ARBA" id="ARBA00023015"/>
    </source>
</evidence>
<accession>Q021G1</accession>
<sequence length="190" mass="21856">MSLQPSPDWSNTRLVAECLAGNERAWSALLERYKNLIYSIPLRYGAPHQDAADIFQAVCLDLFNELPRLRDAEALQGWLIRVTTNKCYHWKRRQVHSDGDLEKDQVENIATADLIPPDVLAGLEREQMVRDAIAQLPPRCREMIEMLFFEHPPLPYNDVARRLSLATGSIGFIRGRCLKRLKKILEEKGF</sequence>
<proteinExistence type="inferred from homology"/>
<dbReference type="AlphaFoldDB" id="Q021G1"/>
<dbReference type="SUPFAM" id="SSF88946">
    <property type="entry name" value="Sigma2 domain of RNA polymerase sigma factors"/>
    <property type="match status" value="1"/>
</dbReference>
<dbReference type="eggNOG" id="COG1595">
    <property type="taxonomic scope" value="Bacteria"/>
</dbReference>
<name>Q021G1_SOLUE</name>
<protein>
    <submittedName>
        <fullName evidence="7">RNA polymerase, sigma-24 subunit, ECF subfamily</fullName>
    </submittedName>
</protein>
<gene>
    <name evidence="7" type="ordered locus">Acid_3455</name>
</gene>
<evidence type="ECO:0000256" key="1">
    <source>
        <dbReference type="ARBA" id="ARBA00010641"/>
    </source>
</evidence>
<dbReference type="InterPro" id="IPR013324">
    <property type="entry name" value="RNA_pol_sigma_r3/r4-like"/>
</dbReference>
<dbReference type="Gene3D" id="1.10.1740.10">
    <property type="match status" value="1"/>
</dbReference>
<comment type="similarity">
    <text evidence="1">Belongs to the sigma-70 factor family. ECF subfamily.</text>
</comment>
<dbReference type="SUPFAM" id="SSF88659">
    <property type="entry name" value="Sigma3 and sigma4 domains of RNA polymerase sigma factors"/>
    <property type="match status" value="1"/>
</dbReference>
<evidence type="ECO:0000256" key="3">
    <source>
        <dbReference type="ARBA" id="ARBA00023082"/>
    </source>
</evidence>
<feature type="domain" description="RNA polymerase sigma-70 region 2" evidence="6">
    <location>
        <begin position="29"/>
        <end position="94"/>
    </location>
</feature>
<dbReference type="Pfam" id="PF04542">
    <property type="entry name" value="Sigma70_r2"/>
    <property type="match status" value="1"/>
</dbReference>
<dbReference type="STRING" id="234267.Acid_3455"/>
<dbReference type="InterPro" id="IPR014284">
    <property type="entry name" value="RNA_pol_sigma-70_dom"/>
</dbReference>
<dbReference type="EMBL" id="CP000473">
    <property type="protein sequence ID" value="ABJ84428.1"/>
    <property type="molecule type" value="Genomic_DNA"/>
</dbReference>
<dbReference type="KEGG" id="sus:Acid_3455"/>
<dbReference type="Gene3D" id="1.10.10.10">
    <property type="entry name" value="Winged helix-like DNA-binding domain superfamily/Winged helix DNA-binding domain"/>
    <property type="match status" value="1"/>
</dbReference>
<evidence type="ECO:0000256" key="4">
    <source>
        <dbReference type="ARBA" id="ARBA00023125"/>
    </source>
</evidence>
<keyword evidence="3" id="KW-0731">Sigma factor</keyword>
<evidence type="ECO:0000259" key="6">
    <source>
        <dbReference type="Pfam" id="PF04542"/>
    </source>
</evidence>
<dbReference type="PANTHER" id="PTHR43133:SF8">
    <property type="entry name" value="RNA POLYMERASE SIGMA FACTOR HI_1459-RELATED"/>
    <property type="match status" value="1"/>
</dbReference>